<evidence type="ECO:0000313" key="4">
    <source>
        <dbReference type="Proteomes" id="UP000198901"/>
    </source>
</evidence>
<dbReference type="PRINTS" id="PR00419">
    <property type="entry name" value="ADXRDTASE"/>
</dbReference>
<dbReference type="EMBL" id="FNGS01000012">
    <property type="protein sequence ID" value="SDN06612.1"/>
    <property type="molecule type" value="Genomic_DNA"/>
</dbReference>
<dbReference type="RefSeq" id="WP_093208982.1">
    <property type="nucleotide sequence ID" value="NZ_FNGS01000012.1"/>
</dbReference>
<dbReference type="AlphaFoldDB" id="A0A1G9YBZ9"/>
<dbReference type="GO" id="GO:0016491">
    <property type="term" value="F:oxidoreductase activity"/>
    <property type="evidence" value="ECO:0007669"/>
    <property type="project" value="InterPro"/>
</dbReference>
<gene>
    <name evidence="3" type="ORF">SAMN04488090_4904</name>
</gene>
<name>A0A1G9YBZ9_9BACT</name>
<feature type="domain" description="Amine oxidase" evidence="2">
    <location>
        <begin position="13"/>
        <end position="304"/>
    </location>
</feature>
<comment type="similarity">
    <text evidence="1">Belongs to the carotenoid/retinoid oxidoreductase family.</text>
</comment>
<dbReference type="InterPro" id="IPR036188">
    <property type="entry name" value="FAD/NAD-bd_sf"/>
</dbReference>
<accession>A0A1G9YBZ9</accession>
<sequence>MHYQYVIIGSGPTGLGAAYRLKELGITDFIILEKEDYIGGLATSFVDEKGFTWDVGGHVQFSHYKYFDELMEKALGKDGWLTHQRESWVWIENRFVPYPFQNNIKYLSPETMWSCLEGLIELYKNPFKGKPANFREWILATFGTGLAQTFMFPYNFKVWAYPPEDMNAVWVGERVAVTDLQRVTKNILFDKDDYSWGPNSTFQFPKEGGTGAIWQNVGRLVGEENILLKAEVTGVDPQAKKVSLADGREITYGTLLNTMPLDLFTQKVKGLDPAVTEKAQGLKHSSTNVIGIGLKGKPKEDLATKCWMYFPEANSPYYRITVFSNYSEKNVPDPDTQWSLMTETSESSKKPVDQKTLMADTIKALIEDQLIESEDQILSQFHFRTEYGYPTPSVERDGILKQVLPALEPYGIYSRGRFGAWKYEVSNQDHSLMQGVEWTNRVVLGVPELSLFFPDTANAMWGK</sequence>
<dbReference type="Proteomes" id="UP000198901">
    <property type="component" value="Unassembled WGS sequence"/>
</dbReference>
<dbReference type="Pfam" id="PF01593">
    <property type="entry name" value="Amino_oxidase"/>
    <property type="match status" value="1"/>
</dbReference>
<dbReference type="PANTHER" id="PTHR43734">
    <property type="entry name" value="PHYTOENE DESATURASE"/>
    <property type="match status" value="1"/>
</dbReference>
<dbReference type="Gene3D" id="3.50.50.60">
    <property type="entry name" value="FAD/NAD(P)-binding domain"/>
    <property type="match status" value="1"/>
</dbReference>
<dbReference type="OrthoDB" id="9769600at2"/>
<proteinExistence type="inferred from homology"/>
<evidence type="ECO:0000259" key="2">
    <source>
        <dbReference type="Pfam" id="PF01593"/>
    </source>
</evidence>
<dbReference type="PANTHER" id="PTHR43734:SF4">
    <property type="entry name" value="AMINE OXIDASE DOMAIN-CONTAINING PROTEIN"/>
    <property type="match status" value="1"/>
</dbReference>
<evidence type="ECO:0000256" key="1">
    <source>
        <dbReference type="ARBA" id="ARBA00006046"/>
    </source>
</evidence>
<organism evidence="3 4">
    <name type="scientific">Siphonobacter aquaeclarae</name>
    <dbReference type="NCBI Taxonomy" id="563176"/>
    <lineage>
        <taxon>Bacteria</taxon>
        <taxon>Pseudomonadati</taxon>
        <taxon>Bacteroidota</taxon>
        <taxon>Cytophagia</taxon>
        <taxon>Cytophagales</taxon>
        <taxon>Cytophagaceae</taxon>
        <taxon>Siphonobacter</taxon>
    </lineage>
</organism>
<protein>
    <submittedName>
        <fullName evidence="3">UDP-galactopyranose mutase</fullName>
    </submittedName>
</protein>
<dbReference type="InterPro" id="IPR002937">
    <property type="entry name" value="Amino_oxidase"/>
</dbReference>
<dbReference type="SUPFAM" id="SSF51905">
    <property type="entry name" value="FAD/NAD(P)-binding domain"/>
    <property type="match status" value="1"/>
</dbReference>
<evidence type="ECO:0000313" key="3">
    <source>
        <dbReference type="EMBL" id="SDN06612.1"/>
    </source>
</evidence>
<reference evidence="3 4" key="1">
    <citation type="submission" date="2016-10" db="EMBL/GenBank/DDBJ databases">
        <authorList>
            <person name="de Groot N.N."/>
        </authorList>
    </citation>
    <scope>NUCLEOTIDE SEQUENCE [LARGE SCALE GENOMIC DNA]</scope>
    <source>
        <strain evidence="3 4">DSM 21668</strain>
    </source>
</reference>
<dbReference type="STRING" id="563176.SAMN04488090_4904"/>
<keyword evidence="4" id="KW-1185">Reference proteome</keyword>